<accession>A0ABS2SSY5</accession>
<dbReference type="InterPro" id="IPR001264">
    <property type="entry name" value="Glyco_trans_51"/>
</dbReference>
<dbReference type="Gene3D" id="1.10.3810.10">
    <property type="entry name" value="Biosynthetic peptidoglycan transglycosylase-like"/>
    <property type="match status" value="1"/>
</dbReference>
<reference evidence="17" key="1">
    <citation type="submission" date="2021-01" db="EMBL/GenBank/DDBJ databases">
        <title>Genomic Encyclopedia of Type Strains, Phase IV (KMG-IV): sequencing the most valuable type-strain genomes for metagenomic binning, comparative biology and taxonomic classification.</title>
        <authorList>
            <person name="Goeker M."/>
        </authorList>
    </citation>
    <scope>NUCLEOTIDE SEQUENCE</scope>
    <source>
        <strain evidence="17">DSM 21943</strain>
    </source>
</reference>
<comment type="catalytic activity">
    <reaction evidence="14">
        <text>[GlcNAc-(1-&gt;4)-Mur2Ac(oyl-L-Ala-gamma-D-Glu-L-Lys-D-Ala-D-Ala)](n)-di-trans,octa-cis-undecaprenyl diphosphate + beta-D-GlcNAc-(1-&gt;4)-Mur2Ac(oyl-L-Ala-gamma-D-Glu-L-Lys-D-Ala-D-Ala)-di-trans,octa-cis-undecaprenyl diphosphate = [GlcNAc-(1-&gt;4)-Mur2Ac(oyl-L-Ala-gamma-D-Glu-L-Lys-D-Ala-D-Ala)](n+1)-di-trans,octa-cis-undecaprenyl diphosphate + di-trans,octa-cis-undecaprenyl diphosphate + H(+)</text>
        <dbReference type="Rhea" id="RHEA:23708"/>
        <dbReference type="Rhea" id="RHEA-COMP:9602"/>
        <dbReference type="Rhea" id="RHEA-COMP:9603"/>
        <dbReference type="ChEBI" id="CHEBI:15378"/>
        <dbReference type="ChEBI" id="CHEBI:58405"/>
        <dbReference type="ChEBI" id="CHEBI:60033"/>
        <dbReference type="ChEBI" id="CHEBI:78435"/>
        <dbReference type="EC" id="2.4.99.28"/>
    </reaction>
</comment>
<keyword evidence="12" id="KW-0961">Cell wall biogenesis/degradation</keyword>
<evidence type="ECO:0000259" key="16">
    <source>
        <dbReference type="Pfam" id="PF00912"/>
    </source>
</evidence>
<feature type="domain" description="Penicillin-binding protein transpeptidase" evidence="15">
    <location>
        <begin position="331"/>
        <end position="569"/>
    </location>
</feature>
<evidence type="ECO:0000256" key="8">
    <source>
        <dbReference type="ARBA" id="ARBA00022960"/>
    </source>
</evidence>
<evidence type="ECO:0000256" key="7">
    <source>
        <dbReference type="ARBA" id="ARBA00022801"/>
    </source>
</evidence>
<evidence type="ECO:0000256" key="12">
    <source>
        <dbReference type="ARBA" id="ARBA00023316"/>
    </source>
</evidence>
<dbReference type="Pfam" id="PF00912">
    <property type="entry name" value="Transgly"/>
    <property type="match status" value="1"/>
</dbReference>
<evidence type="ECO:0000256" key="14">
    <source>
        <dbReference type="ARBA" id="ARBA00049902"/>
    </source>
</evidence>
<keyword evidence="18" id="KW-1185">Reference proteome</keyword>
<dbReference type="RefSeq" id="WP_204465039.1">
    <property type="nucleotide sequence ID" value="NZ_JAFBCV010000003.1"/>
</dbReference>
<keyword evidence="4" id="KW-0645">Protease</keyword>
<sequence>MKTIVGWGFVALFAFLSIFLFTYATAEVSSVQSVSHVVSDHIDRDALYLSSNSTITDEDGRVIAELVQDTNRIYLPYSNMPENVIHSFVATEDRRFFDHHGFDISGMARAFLANVDKGGIDQGASTITQQMVRNIFLDHSRTYERKISELLYAYELEQQYSKEEILELYLNSIFFGNNAYGIEAASQLYFSETVSNLSLAQVAFLTAIPNNPTYYDPLTNGENTNQRKEWVLEKMKQEGYISESDYVQAIDEPIDLHQSKRANLYPDYSDLVLEEMKWLIAEVEGLSGEELMTRLTQLYNQGIQIETALESDRQQRLVDSFYHELPEDVLGSAIVIDHQNNTIVAIGNGRNYQKGNLMYALHSYRPHGSVFKPLIDYAPYIEETGASLDMMLNGNPLSSCSKEDYDKRSLGCVTNYNDVRPGTISLKEAFKQSYNIPAQYLLNETGIDNAIAYLEPMNFSKMQDEKRELSLALGALDVSVFEMGQAYTAFSRDGQFTHARAITGVYDEHGNLLYEWPVEEPVQIWSYETNEKMRELLKEVVDSGTGRHITIDQDGYVGGKTGTTSLYRDLAFSGMTDQYTASVWVGRDEGFVEDLGPQRPAMNIWAAAIRN</sequence>
<dbReference type="InterPro" id="IPR050396">
    <property type="entry name" value="Glycosyltr_51/Transpeptidase"/>
</dbReference>
<evidence type="ECO:0000256" key="1">
    <source>
        <dbReference type="ARBA" id="ARBA00004236"/>
    </source>
</evidence>
<evidence type="ECO:0000256" key="3">
    <source>
        <dbReference type="ARBA" id="ARBA00022645"/>
    </source>
</evidence>
<dbReference type="InterPro" id="IPR036950">
    <property type="entry name" value="PBP_transglycosylase"/>
</dbReference>
<dbReference type="Proteomes" id="UP001179280">
    <property type="component" value="Unassembled WGS sequence"/>
</dbReference>
<keyword evidence="9" id="KW-0573">Peptidoglycan synthesis</keyword>
<gene>
    <name evidence="17" type="ORF">JOC54_001146</name>
</gene>
<evidence type="ECO:0000313" key="18">
    <source>
        <dbReference type="Proteomes" id="UP001179280"/>
    </source>
</evidence>
<evidence type="ECO:0000313" key="17">
    <source>
        <dbReference type="EMBL" id="MBM7837915.1"/>
    </source>
</evidence>
<dbReference type="InterPro" id="IPR012338">
    <property type="entry name" value="Beta-lactam/transpept-like"/>
</dbReference>
<comment type="caution">
    <text evidence="17">The sequence shown here is derived from an EMBL/GenBank/DDBJ whole genome shotgun (WGS) entry which is preliminary data.</text>
</comment>
<evidence type="ECO:0000256" key="6">
    <source>
        <dbReference type="ARBA" id="ARBA00022679"/>
    </source>
</evidence>
<evidence type="ECO:0000256" key="5">
    <source>
        <dbReference type="ARBA" id="ARBA00022676"/>
    </source>
</evidence>
<dbReference type="PANTHER" id="PTHR32282">
    <property type="entry name" value="BINDING PROTEIN TRANSPEPTIDASE, PUTATIVE-RELATED"/>
    <property type="match status" value="1"/>
</dbReference>
<dbReference type="Gene3D" id="3.40.710.10">
    <property type="entry name" value="DD-peptidase/beta-lactamase superfamily"/>
    <property type="match status" value="1"/>
</dbReference>
<evidence type="ECO:0000256" key="9">
    <source>
        <dbReference type="ARBA" id="ARBA00022984"/>
    </source>
</evidence>
<name>A0ABS2SSY5_9BACI</name>
<evidence type="ECO:0000256" key="10">
    <source>
        <dbReference type="ARBA" id="ARBA00023136"/>
    </source>
</evidence>
<evidence type="ECO:0000256" key="2">
    <source>
        <dbReference type="ARBA" id="ARBA00022475"/>
    </source>
</evidence>
<evidence type="ECO:0000256" key="11">
    <source>
        <dbReference type="ARBA" id="ARBA00023268"/>
    </source>
</evidence>
<dbReference type="InterPro" id="IPR023346">
    <property type="entry name" value="Lysozyme-like_dom_sf"/>
</dbReference>
<dbReference type="InterPro" id="IPR001460">
    <property type="entry name" value="PCN-bd_Tpept"/>
</dbReference>
<comment type="catalytic activity">
    <reaction evidence="13">
        <text>Preferential cleavage: (Ac)2-L-Lys-D-Ala-|-D-Ala. Also transpeptidation of peptidyl-alanyl moieties that are N-acyl substituents of D-alanine.</text>
        <dbReference type="EC" id="3.4.16.4"/>
    </reaction>
</comment>
<dbReference type="SUPFAM" id="SSF56601">
    <property type="entry name" value="beta-lactamase/transpeptidase-like"/>
    <property type="match status" value="1"/>
</dbReference>
<evidence type="ECO:0000259" key="15">
    <source>
        <dbReference type="Pfam" id="PF00905"/>
    </source>
</evidence>
<evidence type="ECO:0000256" key="13">
    <source>
        <dbReference type="ARBA" id="ARBA00034000"/>
    </source>
</evidence>
<dbReference type="Pfam" id="PF00905">
    <property type="entry name" value="Transpeptidase"/>
    <property type="match status" value="1"/>
</dbReference>
<dbReference type="SUPFAM" id="SSF53955">
    <property type="entry name" value="Lysozyme-like"/>
    <property type="match status" value="1"/>
</dbReference>
<evidence type="ECO:0000256" key="4">
    <source>
        <dbReference type="ARBA" id="ARBA00022670"/>
    </source>
</evidence>
<keyword evidence="3" id="KW-0121">Carboxypeptidase</keyword>
<keyword evidence="5" id="KW-0328">Glycosyltransferase</keyword>
<keyword evidence="10" id="KW-0472">Membrane</keyword>
<organism evidence="17 18">
    <name type="scientific">Shouchella xiaoxiensis</name>
    <dbReference type="NCBI Taxonomy" id="766895"/>
    <lineage>
        <taxon>Bacteria</taxon>
        <taxon>Bacillati</taxon>
        <taxon>Bacillota</taxon>
        <taxon>Bacilli</taxon>
        <taxon>Bacillales</taxon>
        <taxon>Bacillaceae</taxon>
        <taxon>Shouchella</taxon>
    </lineage>
</organism>
<feature type="domain" description="Glycosyl transferase family 51" evidence="16">
    <location>
        <begin position="60"/>
        <end position="236"/>
    </location>
</feature>
<comment type="subcellular location">
    <subcellularLocation>
        <location evidence="1">Cell membrane</location>
    </subcellularLocation>
</comment>
<dbReference type="PANTHER" id="PTHR32282:SF11">
    <property type="entry name" value="PENICILLIN-BINDING PROTEIN 1B"/>
    <property type="match status" value="1"/>
</dbReference>
<keyword evidence="2" id="KW-1003">Cell membrane</keyword>
<keyword evidence="11" id="KW-0511">Multifunctional enzyme</keyword>
<dbReference type="EMBL" id="JAFBCV010000003">
    <property type="protein sequence ID" value="MBM7837915.1"/>
    <property type="molecule type" value="Genomic_DNA"/>
</dbReference>
<keyword evidence="7" id="KW-0378">Hydrolase</keyword>
<protein>
    <submittedName>
        <fullName evidence="17">Penicillin-binding protein 1A</fullName>
    </submittedName>
</protein>
<proteinExistence type="predicted"/>
<keyword evidence="6" id="KW-0808">Transferase</keyword>
<keyword evidence="8" id="KW-0133">Cell shape</keyword>